<feature type="coiled-coil region" evidence="2">
    <location>
        <begin position="762"/>
        <end position="810"/>
    </location>
</feature>
<feature type="region of interest" description="Disordered" evidence="3">
    <location>
        <begin position="527"/>
        <end position="593"/>
    </location>
</feature>
<feature type="coiled-coil region" evidence="2">
    <location>
        <begin position="251"/>
        <end position="338"/>
    </location>
</feature>
<dbReference type="PANTHER" id="PTHR23160">
    <property type="entry name" value="SYNAPTONEMAL COMPLEX PROTEIN-RELATED"/>
    <property type="match status" value="1"/>
</dbReference>
<dbReference type="PANTHER" id="PTHR23160:SF19">
    <property type="entry name" value="MYOSIN HEAVY CHAIN-RELATED PROTEIN"/>
    <property type="match status" value="1"/>
</dbReference>
<keyword evidence="5" id="KW-1185">Reference proteome</keyword>
<name>A0AAU9VSF2_9CNID</name>
<feature type="compositionally biased region" description="Basic and acidic residues" evidence="3">
    <location>
        <begin position="553"/>
        <end position="570"/>
    </location>
</feature>
<feature type="region of interest" description="Disordered" evidence="3">
    <location>
        <begin position="811"/>
        <end position="930"/>
    </location>
</feature>
<feature type="region of interest" description="Disordered" evidence="3">
    <location>
        <begin position="137"/>
        <end position="160"/>
    </location>
</feature>
<feature type="compositionally biased region" description="Basic and acidic residues" evidence="3">
    <location>
        <begin position="1216"/>
        <end position="1231"/>
    </location>
</feature>
<accession>A0AAU9VSF2</accession>
<feature type="coiled-coil region" evidence="2">
    <location>
        <begin position="1107"/>
        <end position="1173"/>
    </location>
</feature>
<evidence type="ECO:0000313" key="4">
    <source>
        <dbReference type="EMBL" id="CAH3034291.1"/>
    </source>
</evidence>
<evidence type="ECO:0000256" key="3">
    <source>
        <dbReference type="SAM" id="MobiDB-lite"/>
    </source>
</evidence>
<feature type="coiled-coil region" evidence="2">
    <location>
        <begin position="485"/>
        <end position="527"/>
    </location>
</feature>
<organism evidence="4 5">
    <name type="scientific">Pocillopora meandrina</name>
    <dbReference type="NCBI Taxonomy" id="46732"/>
    <lineage>
        <taxon>Eukaryota</taxon>
        <taxon>Metazoa</taxon>
        <taxon>Cnidaria</taxon>
        <taxon>Anthozoa</taxon>
        <taxon>Hexacorallia</taxon>
        <taxon>Scleractinia</taxon>
        <taxon>Astrocoeniina</taxon>
        <taxon>Pocilloporidae</taxon>
        <taxon>Pocillopora</taxon>
    </lineage>
</organism>
<dbReference type="Proteomes" id="UP001159428">
    <property type="component" value="Unassembled WGS sequence"/>
</dbReference>
<reference evidence="4 5" key="1">
    <citation type="submission" date="2022-05" db="EMBL/GenBank/DDBJ databases">
        <authorList>
            <consortium name="Genoscope - CEA"/>
            <person name="William W."/>
        </authorList>
    </citation>
    <scope>NUCLEOTIDE SEQUENCE [LARGE SCALE GENOMIC DNA]</scope>
</reference>
<protein>
    <submittedName>
        <fullName evidence="4">Uncharacterized protein</fullName>
    </submittedName>
</protein>
<feature type="region of interest" description="Disordered" evidence="3">
    <location>
        <begin position="720"/>
        <end position="752"/>
    </location>
</feature>
<feature type="compositionally biased region" description="Basic and acidic residues" evidence="3">
    <location>
        <begin position="921"/>
        <end position="930"/>
    </location>
</feature>
<feature type="region of interest" description="Disordered" evidence="3">
    <location>
        <begin position="972"/>
        <end position="998"/>
    </location>
</feature>
<feature type="region of interest" description="Disordered" evidence="3">
    <location>
        <begin position="1202"/>
        <end position="1234"/>
    </location>
</feature>
<dbReference type="EMBL" id="CALNXJ010000002">
    <property type="protein sequence ID" value="CAH3034291.1"/>
    <property type="molecule type" value="Genomic_DNA"/>
</dbReference>
<keyword evidence="1 2" id="KW-0175">Coiled coil</keyword>
<proteinExistence type="predicted"/>
<feature type="compositionally biased region" description="Basic and acidic residues" evidence="3">
    <location>
        <begin position="811"/>
        <end position="836"/>
    </location>
</feature>
<evidence type="ECO:0000256" key="1">
    <source>
        <dbReference type="ARBA" id="ARBA00023054"/>
    </source>
</evidence>
<evidence type="ECO:0000256" key="2">
    <source>
        <dbReference type="SAM" id="Coils"/>
    </source>
</evidence>
<comment type="caution">
    <text evidence="4">The sequence shown here is derived from an EMBL/GenBank/DDBJ whole genome shotgun (WGS) entry which is preliminary data.</text>
</comment>
<feature type="compositionally biased region" description="Basic and acidic residues" evidence="3">
    <location>
        <begin position="527"/>
        <end position="544"/>
    </location>
</feature>
<sequence>MHSNGNENKVSMKSNIPVLQSSGRILMHSSSANVSSEHSKKQSSGYGVTEVEIYSSKEASNNHEYVSGGRQITYSASETTNSHIERKMDSCGVIDDDEQKPKSFTGDGHPLGRQKMIYSSSGVITSSQAAGRFYRQDGNESGMRTSKDSGFGESDSVSQLSGEIDGSVTEEFRIELNESEEEALKEELLHIFERERTTLEVYFKKRMEETLRGFRSRQLEWDEAIRAERAELEKNVSMEKMEMQRKFAEEIDKLTQSFREERQQLDQYYKEKLEELREKLGTEQGRMEENFAREKIELKEKLEAEYQVMLEREISRVKEEVIREKSETEQRINNEKLEMESSFNLRLSEVESNLKRSTAEFEANMTQEKIRKEKEFQEKSKAFEDSLQEEKLLRLDVEKELEREREKSVNGESMNRKENERLWKEIEVLRLEIEEKNRVYEEITLFQETLTSKGREGLSGKLKDDFEKLLADHKTELDKTFHTEKEALDQKVQSERRQIQEELDREKEKIKVEKDEIVKTRERLRVEGKGQVDNSQRQRSDGEWTRSSLGHLQNERVGETESKGVFEHQRGNRQAELGSGAVGLSANRGEVSDGVRDVTSLTNWKSHQHSQQERSQTEITWTGAYDADSCVVQRGFTGSQQKHDCASDKAGPSYWQSYQQLQHPQQDSVGTGTLAGNSHVDQPAVTGIHGQHVGTDYNSKNDSTLQSQFHTSLVYHEKRALPSNSQVGLSDSGTRSMEEPQARSMSFHHTTTDNESALRFEIDALKSENKGLKAKIVALEENIDLHKQYKEEAKAEMERLLKANQDKDLRLKTRTKQVEETSKMKTEKEDDRKRLDNAQTSFHTHEDRARRLENTDRHLEEKLRGLEARAAKAEKTSIDYDTKTQLTAERRREQRRQDSNRHKDDIQGQRSVLSPRQKGKSQHELEARYDTQDSSYKAKYEAALREKNRLLQVIRELELKIKTLEQKKIELLHQTSQQGKPSEKSDETERIKRLVSENSSLKERTSELQNQLERLLEKLKNEKEKATSFETEISTRKTESLHNIKGLQDRLLHTGRELSSSRGELDLDALKRIEREIFTIGQIIRTQFEGSREDLSYSSVAMDPARIAQLEVEKKELETKLSLAREAMNEYVTRLNEKMQDVESMAGMSGEVIQELHMRNDNLEKSLQDLEDGQKTSHLQNEQLRHQRSALQNLIGDLCSHDELPPMSHNSSPRYFDSEHRSRSNDNKEFGDASYSASSNYLDSTYKSKYASGHDKESLDSSSYNPSSKFIGFKYDDKDDGIRDNRYKDFDSRLEDTYVTKGSKEIYDSQKSSGRAKGENYRCIFKDCPSNSGF</sequence>
<gene>
    <name evidence="4" type="ORF">PMEA_00010568</name>
</gene>
<feature type="compositionally biased region" description="Basic and acidic residues" evidence="3">
    <location>
        <begin position="843"/>
        <end position="907"/>
    </location>
</feature>
<feature type="compositionally biased region" description="Polar residues" evidence="3">
    <location>
        <begin position="722"/>
        <end position="735"/>
    </location>
</feature>
<feature type="compositionally biased region" description="Basic and acidic residues" evidence="3">
    <location>
        <begin position="981"/>
        <end position="998"/>
    </location>
</feature>
<evidence type="ECO:0000313" key="5">
    <source>
        <dbReference type="Proteomes" id="UP001159428"/>
    </source>
</evidence>